<reference evidence="4 6" key="3">
    <citation type="submission" date="2024-06" db="EMBL/GenBank/DDBJ databases">
        <title>Halorubrum miltondacostae sp. nov., a potential PHA producer isolated from an inland solar saltern in Rio Maior, Portugal.</title>
        <authorList>
            <person name="Albuquerque L."/>
            <person name="Viver T."/>
            <person name="Barroso C."/>
            <person name="Claudino R."/>
            <person name="Galvan M."/>
            <person name="Simoes G."/>
            <person name="Lobo Da Cunha A."/>
            <person name="Egas C."/>
        </authorList>
    </citation>
    <scope>NUCLEOTIDE SEQUENCE [LARGE SCALE GENOMIC DNA]</scope>
    <source>
        <strain evidence="4 6">DSM 18646</strain>
    </source>
</reference>
<dbReference type="Pfam" id="PF18545">
    <property type="entry name" value="HalOD1"/>
    <property type="match status" value="1"/>
</dbReference>
<reference evidence="3" key="1">
    <citation type="journal article" date="2014" name="Int. J. Syst. Evol. Microbiol.">
        <title>Complete genome sequence of Corynebacterium casei LMG S-19264T (=DSM 44701T), isolated from a smear-ripened cheese.</title>
        <authorList>
            <consortium name="US DOE Joint Genome Institute (JGI-PGF)"/>
            <person name="Walter F."/>
            <person name="Albersmeier A."/>
            <person name="Kalinowski J."/>
            <person name="Ruckert C."/>
        </authorList>
    </citation>
    <scope>NUCLEOTIDE SEQUENCE</scope>
    <source>
        <strain evidence="3">JCM 14265</strain>
    </source>
</reference>
<comment type="caution">
    <text evidence="3">The sequence shown here is derived from an EMBL/GenBank/DDBJ whole genome shotgun (WGS) entry which is preliminary data.</text>
</comment>
<dbReference type="EMBL" id="BAAADQ010000001">
    <property type="protein sequence ID" value="GAA0532068.1"/>
    <property type="molecule type" value="Genomic_DNA"/>
</dbReference>
<protein>
    <submittedName>
        <fullName evidence="4">HalOD1 output domain-containing protein</fullName>
    </submittedName>
</protein>
<evidence type="ECO:0000259" key="2">
    <source>
        <dbReference type="Pfam" id="PF18545"/>
    </source>
</evidence>
<evidence type="ECO:0000313" key="5">
    <source>
        <dbReference type="Proteomes" id="UP001501425"/>
    </source>
</evidence>
<reference evidence="3" key="2">
    <citation type="submission" date="2023-12" db="EMBL/GenBank/DDBJ databases">
        <authorList>
            <person name="Sun Q."/>
            <person name="Inoue M."/>
        </authorList>
    </citation>
    <scope>NUCLEOTIDE SEQUENCE</scope>
    <source>
        <strain evidence="3">JCM 14265</strain>
    </source>
</reference>
<feature type="domain" description="Halobacterial output" evidence="2">
    <location>
        <begin position="28"/>
        <end position="96"/>
    </location>
</feature>
<proteinExistence type="predicted"/>
<dbReference type="RefSeq" id="WP_343776099.1">
    <property type="nucleotide sequence ID" value="NZ_BAAADQ010000001.1"/>
</dbReference>
<dbReference type="InterPro" id="IPR040624">
    <property type="entry name" value="HalOD1"/>
</dbReference>
<organism evidence="3 5">
    <name type="scientific">Halorubrum ejinorense</name>
    <dbReference type="NCBI Taxonomy" id="425309"/>
    <lineage>
        <taxon>Archaea</taxon>
        <taxon>Methanobacteriati</taxon>
        <taxon>Methanobacteriota</taxon>
        <taxon>Stenosarchaea group</taxon>
        <taxon>Halobacteria</taxon>
        <taxon>Halobacteriales</taxon>
        <taxon>Haloferacaceae</taxon>
        <taxon>Halorubrum</taxon>
    </lineage>
</organism>
<feature type="region of interest" description="Disordered" evidence="1">
    <location>
        <begin position="1"/>
        <end position="28"/>
    </location>
</feature>
<accession>A0AAV3SNG4</accession>
<evidence type="ECO:0000313" key="6">
    <source>
        <dbReference type="Proteomes" id="UP001567571"/>
    </source>
</evidence>
<dbReference type="AlphaFoldDB" id="A0AAV3SNG4"/>
<evidence type="ECO:0000256" key="1">
    <source>
        <dbReference type="SAM" id="MobiDB-lite"/>
    </source>
</evidence>
<name>A0AAV3SNG4_9EURY</name>
<dbReference type="Proteomes" id="UP001501425">
    <property type="component" value="Unassembled WGS sequence"/>
</dbReference>
<gene>
    <name evidence="4" type="ORF">ABNG02_01180</name>
    <name evidence="3" type="ORF">GCM10008994_03490</name>
</gene>
<evidence type="ECO:0000313" key="4">
    <source>
        <dbReference type="EMBL" id="MEZ3165936.1"/>
    </source>
</evidence>
<keyword evidence="6" id="KW-1185">Reference proteome</keyword>
<evidence type="ECO:0000313" key="3">
    <source>
        <dbReference type="EMBL" id="GAA0532068.1"/>
    </source>
</evidence>
<feature type="compositionally biased region" description="Low complexity" evidence="1">
    <location>
        <begin position="1"/>
        <end position="13"/>
    </location>
</feature>
<dbReference type="EMBL" id="JBEDNW010000001">
    <property type="protein sequence ID" value="MEZ3165936.1"/>
    <property type="molecule type" value="Genomic_DNA"/>
</dbReference>
<sequence>MSSATAGSSDSGSVPETARVRHGGDGPAPSLAVVEAIADLAGVEPADLLEEEGVVLYDHVDPDALDAVVAGRPDSDVDVSLSVAGYDVTVGPDSAVARQTQS</sequence>
<dbReference type="Proteomes" id="UP001567571">
    <property type="component" value="Unassembled WGS sequence"/>
</dbReference>